<feature type="region of interest" description="Disordered" evidence="1">
    <location>
        <begin position="305"/>
        <end position="337"/>
    </location>
</feature>
<name>A0A6G1MHL8_ORBOL</name>
<evidence type="ECO:0000313" key="8">
    <source>
        <dbReference type="Proteomes" id="UP000483672"/>
    </source>
</evidence>
<feature type="compositionally biased region" description="Basic and acidic residues" evidence="1">
    <location>
        <begin position="316"/>
        <end position="337"/>
    </location>
</feature>
<evidence type="ECO:0000313" key="5">
    <source>
        <dbReference type="EMBL" id="KAF3201160.1"/>
    </source>
</evidence>
<feature type="compositionally biased region" description="Low complexity" evidence="1">
    <location>
        <begin position="194"/>
        <end position="210"/>
    </location>
</feature>
<accession>A0A6G1MHL8</accession>
<dbReference type="AlphaFoldDB" id="A0A6G1MHL8"/>
<dbReference type="Proteomes" id="UP000479691">
    <property type="component" value="Unassembled WGS sequence"/>
</dbReference>
<dbReference type="Gene3D" id="3.30.160.60">
    <property type="entry name" value="Classic Zinc Finger"/>
    <property type="match status" value="1"/>
</dbReference>
<dbReference type="EMBL" id="WIWS01000233">
    <property type="protein sequence ID" value="KAF3196245.1"/>
    <property type="molecule type" value="Genomic_DNA"/>
</dbReference>
<comment type="caution">
    <text evidence="5">The sequence shown here is derived from an EMBL/GenBank/DDBJ whole genome shotgun (WGS) entry which is preliminary data.</text>
</comment>
<evidence type="ECO:0000313" key="7">
    <source>
        <dbReference type="Proteomes" id="UP000479691"/>
    </source>
</evidence>
<gene>
    <name evidence="4" type="ORF">TWF106_005181</name>
    <name evidence="5" type="ORF">TWF191_003477</name>
    <name evidence="3" type="ORF">TWF788_004698</name>
</gene>
<dbReference type="EMBL" id="WIPF01000185">
    <property type="protein sequence ID" value="KAF3201160.1"/>
    <property type="molecule type" value="Genomic_DNA"/>
</dbReference>
<evidence type="ECO:0000256" key="1">
    <source>
        <dbReference type="SAM" id="MobiDB-lite"/>
    </source>
</evidence>
<reference evidence="6 7" key="1">
    <citation type="submission" date="2019-06" db="EMBL/GenBank/DDBJ databases">
        <authorList>
            <person name="Palmer J.M."/>
        </authorList>
    </citation>
    <scope>NUCLEOTIDE SEQUENCE [LARGE SCALE GENOMIC DNA]</scope>
    <source>
        <strain evidence="4 6">TWF106</strain>
        <strain evidence="5 8">TWF191</strain>
        <strain evidence="3 7">TWF788</strain>
    </source>
</reference>
<dbReference type="PROSITE" id="PS00028">
    <property type="entry name" value="ZINC_FINGER_C2H2_1"/>
    <property type="match status" value="1"/>
</dbReference>
<sequence length="363" mass="41017">MGMSTKFSDHDFQATGSLVDVEDQFIGSPAFDAALSKSQTSQPHFEPILSLNVLIGANRKNRIDYSLTEGQTGEQGDKGTVEHDPGAALTGVPALNYVEGLIPGLASRCYDTELVHQHTRKKPKPQRPQKIYHCEDPGCRSEFLSIKAFGDHMSKVHSRKAFSCNRCPARYSRADPLKKHVCKQTSILQGSKHSLPLSSTPSASIPSVSSPHPPAKRIKGPRVNINDLPTSSKTQPPRAVKHIQSSTSAQEHPAMAPYRRSPRRDGPAPRQVALRNEQTLSDVHDWEGPFHERIAQLQREIEQHQREIEQQSQEYDVLKEQKRQEEKKRREAEKKCRRMEDTVFRLEREIARSNPQRHGRNMP</sequence>
<dbReference type="InterPro" id="IPR013087">
    <property type="entry name" value="Znf_C2H2_type"/>
</dbReference>
<proteinExistence type="predicted"/>
<dbReference type="Proteomes" id="UP000483672">
    <property type="component" value="Unassembled WGS sequence"/>
</dbReference>
<protein>
    <recommendedName>
        <fullName evidence="2">C2H2-type domain-containing protein</fullName>
    </recommendedName>
</protein>
<evidence type="ECO:0000313" key="4">
    <source>
        <dbReference type="EMBL" id="KAF3196245.1"/>
    </source>
</evidence>
<evidence type="ECO:0000313" key="6">
    <source>
        <dbReference type="Proteomes" id="UP000472727"/>
    </source>
</evidence>
<organism evidence="5 8">
    <name type="scientific">Orbilia oligospora</name>
    <name type="common">Nematode-trapping fungus</name>
    <name type="synonym">Arthrobotrys oligospora</name>
    <dbReference type="NCBI Taxonomy" id="2813651"/>
    <lineage>
        <taxon>Eukaryota</taxon>
        <taxon>Fungi</taxon>
        <taxon>Dikarya</taxon>
        <taxon>Ascomycota</taxon>
        <taxon>Pezizomycotina</taxon>
        <taxon>Orbiliomycetes</taxon>
        <taxon>Orbiliales</taxon>
        <taxon>Orbiliaceae</taxon>
        <taxon>Orbilia</taxon>
    </lineage>
</organism>
<evidence type="ECO:0000259" key="2">
    <source>
        <dbReference type="PROSITE" id="PS00028"/>
    </source>
</evidence>
<feature type="region of interest" description="Disordered" evidence="1">
    <location>
        <begin position="191"/>
        <end position="270"/>
    </location>
</feature>
<dbReference type="Proteomes" id="UP000472727">
    <property type="component" value="Unassembled WGS sequence"/>
</dbReference>
<dbReference type="EMBL" id="JAABOE010000210">
    <property type="protein sequence ID" value="KAF3158539.1"/>
    <property type="molecule type" value="Genomic_DNA"/>
</dbReference>
<feature type="domain" description="C2H2-type" evidence="2">
    <location>
        <begin position="134"/>
        <end position="157"/>
    </location>
</feature>
<evidence type="ECO:0000313" key="3">
    <source>
        <dbReference type="EMBL" id="KAF3158539.1"/>
    </source>
</evidence>